<dbReference type="InterPro" id="IPR032831">
    <property type="entry name" value="LptM_cons"/>
</dbReference>
<evidence type="ECO:0008006" key="11">
    <source>
        <dbReference type="Google" id="ProtNLM"/>
    </source>
</evidence>
<dbReference type="NCBIfam" id="NF047847">
    <property type="entry name" value="SS_mature_LptM"/>
    <property type="match status" value="1"/>
</dbReference>
<reference evidence="9 10" key="1">
    <citation type="submission" date="2015-11" db="EMBL/GenBank/DDBJ databases">
        <authorList>
            <person name="Sahl J."/>
            <person name="Wagner D."/>
            <person name="Keim P."/>
        </authorList>
    </citation>
    <scope>NUCLEOTIDE SEQUENCE [LARGE SCALE GENOMIC DNA]</scope>
    <source>
        <strain evidence="9 10">BDU18</strain>
    </source>
</reference>
<dbReference type="PROSITE" id="PS51257">
    <property type="entry name" value="PROKAR_LIPOPROTEIN"/>
    <property type="match status" value="1"/>
</dbReference>
<feature type="compositionally biased region" description="Low complexity" evidence="7">
    <location>
        <begin position="80"/>
        <end position="93"/>
    </location>
</feature>
<keyword evidence="5" id="KW-0998">Cell outer membrane</keyword>
<keyword evidence="6" id="KW-0449">Lipoprotein</keyword>
<gene>
    <name evidence="9" type="ORF">WS72_01810</name>
</gene>
<name>A0ABR5T9Q4_9BURK</name>
<organism evidence="9 10">
    <name type="scientific">Burkholderia savannae</name>
    <dbReference type="NCBI Taxonomy" id="1637837"/>
    <lineage>
        <taxon>Bacteria</taxon>
        <taxon>Pseudomonadati</taxon>
        <taxon>Pseudomonadota</taxon>
        <taxon>Betaproteobacteria</taxon>
        <taxon>Burkholderiales</taxon>
        <taxon>Burkholderiaceae</taxon>
        <taxon>Burkholderia</taxon>
        <taxon>pseudomallei group</taxon>
    </lineage>
</organism>
<dbReference type="RefSeq" id="WP_038749673.1">
    <property type="nucleotide sequence ID" value="NZ_CP013417.1"/>
</dbReference>
<evidence type="ECO:0000256" key="1">
    <source>
        <dbReference type="ARBA" id="ARBA00004459"/>
    </source>
</evidence>
<comment type="caution">
    <text evidence="9">The sequence shown here is derived from an EMBL/GenBank/DDBJ whole genome shotgun (WGS) entry which is preliminary data.</text>
</comment>
<keyword evidence="2 8" id="KW-0732">Signal</keyword>
<feature type="chain" id="PRO_5045208718" description="Lipoprotein" evidence="8">
    <location>
        <begin position="18"/>
        <end position="93"/>
    </location>
</feature>
<keyword evidence="4" id="KW-0564">Palmitate</keyword>
<evidence type="ECO:0000313" key="10">
    <source>
        <dbReference type="Proteomes" id="UP000070255"/>
    </source>
</evidence>
<evidence type="ECO:0000256" key="5">
    <source>
        <dbReference type="ARBA" id="ARBA00023237"/>
    </source>
</evidence>
<proteinExistence type="predicted"/>
<accession>A0ABR5T9Q4</accession>
<evidence type="ECO:0000313" key="9">
    <source>
        <dbReference type="EMBL" id="KWZ41737.1"/>
    </source>
</evidence>
<sequence length="93" mass="9333">MRIVFQMSAIVAALALAGCGQRGPLYMPVVPPLPPKPTEQTQPPSDVTPDAETASARENGASGAADAPLTLSPGLSTQRAPKAAPAPSASSVQ</sequence>
<evidence type="ECO:0000256" key="6">
    <source>
        <dbReference type="ARBA" id="ARBA00023288"/>
    </source>
</evidence>
<dbReference type="EMBL" id="LNJQ01000001">
    <property type="protein sequence ID" value="KWZ41737.1"/>
    <property type="molecule type" value="Genomic_DNA"/>
</dbReference>
<evidence type="ECO:0000256" key="7">
    <source>
        <dbReference type="SAM" id="MobiDB-lite"/>
    </source>
</evidence>
<comment type="subcellular location">
    <subcellularLocation>
        <location evidence="1">Cell outer membrane</location>
        <topology evidence="1">Lipid-anchor</topology>
    </subcellularLocation>
</comment>
<dbReference type="Proteomes" id="UP000070255">
    <property type="component" value="Unassembled WGS sequence"/>
</dbReference>
<feature type="region of interest" description="Disordered" evidence="7">
    <location>
        <begin position="25"/>
        <end position="93"/>
    </location>
</feature>
<keyword evidence="10" id="KW-1185">Reference proteome</keyword>
<evidence type="ECO:0000256" key="3">
    <source>
        <dbReference type="ARBA" id="ARBA00023136"/>
    </source>
</evidence>
<dbReference type="Pfam" id="PF13627">
    <property type="entry name" value="LptM_cons"/>
    <property type="match status" value="1"/>
</dbReference>
<keyword evidence="3" id="KW-0472">Membrane</keyword>
<evidence type="ECO:0000256" key="2">
    <source>
        <dbReference type="ARBA" id="ARBA00022729"/>
    </source>
</evidence>
<evidence type="ECO:0000256" key="8">
    <source>
        <dbReference type="SAM" id="SignalP"/>
    </source>
</evidence>
<feature type="signal peptide" evidence="8">
    <location>
        <begin position="1"/>
        <end position="17"/>
    </location>
</feature>
<evidence type="ECO:0000256" key="4">
    <source>
        <dbReference type="ARBA" id="ARBA00023139"/>
    </source>
</evidence>
<protein>
    <recommendedName>
        <fullName evidence="11">Lipoprotein</fullName>
    </recommendedName>
</protein>